<evidence type="ECO:0000313" key="2">
    <source>
        <dbReference type="EMBL" id="KAG2212509.1"/>
    </source>
</evidence>
<dbReference type="Proteomes" id="UP000646827">
    <property type="component" value="Unassembled WGS sequence"/>
</dbReference>
<comment type="caution">
    <text evidence="2">The sequence shown here is derived from an EMBL/GenBank/DDBJ whole genome shotgun (WGS) entry which is preliminary data.</text>
</comment>
<accession>A0A8H7RKB0</accession>
<keyword evidence="3" id="KW-1185">Reference proteome</keyword>
<organism evidence="2 3">
    <name type="scientific">Circinella minor</name>
    <dbReference type="NCBI Taxonomy" id="1195481"/>
    <lineage>
        <taxon>Eukaryota</taxon>
        <taxon>Fungi</taxon>
        <taxon>Fungi incertae sedis</taxon>
        <taxon>Mucoromycota</taxon>
        <taxon>Mucoromycotina</taxon>
        <taxon>Mucoromycetes</taxon>
        <taxon>Mucorales</taxon>
        <taxon>Lichtheimiaceae</taxon>
        <taxon>Circinella</taxon>
    </lineage>
</organism>
<name>A0A8H7RKB0_9FUNG</name>
<proteinExistence type="predicted"/>
<reference evidence="2 3" key="1">
    <citation type="submission" date="2020-12" db="EMBL/GenBank/DDBJ databases">
        <title>Metabolic potential, ecology and presence of endohyphal bacteria is reflected in genomic diversity of Mucoromycotina.</title>
        <authorList>
            <person name="Muszewska A."/>
            <person name="Okrasinska A."/>
            <person name="Steczkiewicz K."/>
            <person name="Drgas O."/>
            <person name="Orlowska M."/>
            <person name="Perlinska-Lenart U."/>
            <person name="Aleksandrzak-Piekarczyk T."/>
            <person name="Szatraj K."/>
            <person name="Zielenkiewicz U."/>
            <person name="Pilsyk S."/>
            <person name="Malc E."/>
            <person name="Mieczkowski P."/>
            <person name="Kruszewska J.S."/>
            <person name="Biernat P."/>
            <person name="Pawlowska J."/>
        </authorList>
    </citation>
    <scope>NUCLEOTIDE SEQUENCE [LARGE SCALE GENOMIC DNA]</scope>
    <source>
        <strain evidence="2 3">CBS 142.35</strain>
    </source>
</reference>
<dbReference type="OrthoDB" id="5860629at2759"/>
<dbReference type="EMBL" id="JAEPRB010000750">
    <property type="protein sequence ID" value="KAG2212509.1"/>
    <property type="molecule type" value="Genomic_DNA"/>
</dbReference>
<evidence type="ECO:0000313" key="3">
    <source>
        <dbReference type="Proteomes" id="UP000646827"/>
    </source>
</evidence>
<protein>
    <submittedName>
        <fullName evidence="2">Uncharacterized protein</fullName>
    </submittedName>
</protein>
<dbReference type="AlphaFoldDB" id="A0A8H7RKB0"/>
<evidence type="ECO:0000256" key="1">
    <source>
        <dbReference type="SAM" id="MobiDB-lite"/>
    </source>
</evidence>
<gene>
    <name evidence="2" type="ORF">INT45_000891</name>
</gene>
<sequence length="77" mass="8427">MRIRNAGPAATAFANTLLAVEDGRPPYRASYEIPREWVIDITDTATLINAIYPTISDPNPQPEHFSSRAILASTNAD</sequence>
<feature type="region of interest" description="Disordered" evidence="1">
    <location>
        <begin position="58"/>
        <end position="77"/>
    </location>
</feature>